<organism evidence="1 2">
    <name type="scientific">Coemansia asiatica</name>
    <dbReference type="NCBI Taxonomy" id="1052880"/>
    <lineage>
        <taxon>Eukaryota</taxon>
        <taxon>Fungi</taxon>
        <taxon>Fungi incertae sedis</taxon>
        <taxon>Zoopagomycota</taxon>
        <taxon>Kickxellomycotina</taxon>
        <taxon>Kickxellomycetes</taxon>
        <taxon>Kickxellales</taxon>
        <taxon>Kickxellaceae</taxon>
        <taxon>Coemansia</taxon>
    </lineage>
</organism>
<sequence>MVGNHELQLSAISHQPSAISYQLAIAKHTLLRRNAFTRVPIGDASHAHLAMSKASIQEAKQKPYFTHAMPRKAQERLANESQGSTRPVLGYLLVVPSTMFFTKSKRANSDLSVDSTLYVNASEFINYINKDQISGPVAARPMGAMDITACDVICRGIPSAAEIKLLRRYVRKTASALGIRANRNIEMSIAV</sequence>
<evidence type="ECO:0000313" key="1">
    <source>
        <dbReference type="EMBL" id="KAJ1642107.1"/>
    </source>
</evidence>
<keyword evidence="2" id="KW-1185">Reference proteome</keyword>
<protein>
    <submittedName>
        <fullName evidence="1">Uncharacterized protein</fullName>
    </submittedName>
</protein>
<name>A0A9W7XFD1_9FUNG</name>
<evidence type="ECO:0000313" key="2">
    <source>
        <dbReference type="Proteomes" id="UP001145021"/>
    </source>
</evidence>
<accession>A0A9W7XFD1</accession>
<dbReference type="AlphaFoldDB" id="A0A9W7XFD1"/>
<gene>
    <name evidence="1" type="ORF">LPJ64_006016</name>
</gene>
<comment type="caution">
    <text evidence="1">The sequence shown here is derived from an EMBL/GenBank/DDBJ whole genome shotgun (WGS) entry which is preliminary data.</text>
</comment>
<dbReference type="Proteomes" id="UP001145021">
    <property type="component" value="Unassembled WGS sequence"/>
</dbReference>
<proteinExistence type="predicted"/>
<reference evidence="1" key="1">
    <citation type="submission" date="2022-07" db="EMBL/GenBank/DDBJ databases">
        <title>Phylogenomic reconstructions and comparative analyses of Kickxellomycotina fungi.</title>
        <authorList>
            <person name="Reynolds N.K."/>
            <person name="Stajich J.E."/>
            <person name="Barry K."/>
            <person name="Grigoriev I.V."/>
            <person name="Crous P."/>
            <person name="Smith M.E."/>
        </authorList>
    </citation>
    <scope>NUCLEOTIDE SEQUENCE</scope>
    <source>
        <strain evidence="1">NBRC 105413</strain>
    </source>
</reference>
<dbReference type="EMBL" id="JANBOH010000483">
    <property type="protein sequence ID" value="KAJ1642107.1"/>
    <property type="molecule type" value="Genomic_DNA"/>
</dbReference>